<reference evidence="8 9" key="1">
    <citation type="submission" date="2024-02" db="EMBL/GenBank/DDBJ databases">
        <title>A draft genome for the cacao thread blight pathogen Marasmius crinis-equi.</title>
        <authorList>
            <person name="Cohen S.P."/>
            <person name="Baruah I.K."/>
            <person name="Amoako-Attah I."/>
            <person name="Bukari Y."/>
            <person name="Meinhardt L.W."/>
            <person name="Bailey B.A."/>
        </authorList>
    </citation>
    <scope>NUCLEOTIDE SEQUENCE [LARGE SCALE GENOMIC DNA]</scope>
    <source>
        <strain evidence="8 9">GH-76</strain>
    </source>
</reference>
<accession>A0ABR3F322</accession>
<protein>
    <submittedName>
        <fullName evidence="8">Transcription factor</fullName>
    </submittedName>
</protein>
<dbReference type="PROSITE" id="PS50217">
    <property type="entry name" value="BZIP"/>
    <property type="match status" value="1"/>
</dbReference>
<keyword evidence="4" id="KW-0539">Nucleus</keyword>
<feature type="domain" description="BZIP" evidence="7">
    <location>
        <begin position="93"/>
        <end position="135"/>
    </location>
</feature>
<evidence type="ECO:0000256" key="3">
    <source>
        <dbReference type="ARBA" id="ARBA00023163"/>
    </source>
</evidence>
<dbReference type="InterPro" id="IPR051027">
    <property type="entry name" value="bZIP_transcription_factors"/>
</dbReference>
<evidence type="ECO:0000256" key="6">
    <source>
        <dbReference type="SAM" id="MobiDB-lite"/>
    </source>
</evidence>
<feature type="compositionally biased region" description="Polar residues" evidence="6">
    <location>
        <begin position="45"/>
        <end position="55"/>
    </location>
</feature>
<organism evidence="8 9">
    <name type="scientific">Marasmius crinis-equi</name>
    <dbReference type="NCBI Taxonomy" id="585013"/>
    <lineage>
        <taxon>Eukaryota</taxon>
        <taxon>Fungi</taxon>
        <taxon>Dikarya</taxon>
        <taxon>Basidiomycota</taxon>
        <taxon>Agaricomycotina</taxon>
        <taxon>Agaricomycetes</taxon>
        <taxon>Agaricomycetidae</taxon>
        <taxon>Agaricales</taxon>
        <taxon>Marasmiineae</taxon>
        <taxon>Marasmiaceae</taxon>
        <taxon>Marasmius</taxon>
    </lineage>
</organism>
<evidence type="ECO:0000313" key="9">
    <source>
        <dbReference type="Proteomes" id="UP001465976"/>
    </source>
</evidence>
<dbReference type="InterPro" id="IPR000837">
    <property type="entry name" value="AP-1"/>
</dbReference>
<dbReference type="PANTHER" id="PTHR19304">
    <property type="entry name" value="CYCLIC-AMP RESPONSE ELEMENT BINDING PROTEIN"/>
    <property type="match status" value="1"/>
</dbReference>
<dbReference type="Pfam" id="PF00170">
    <property type="entry name" value="bZIP_1"/>
    <property type="match status" value="1"/>
</dbReference>
<dbReference type="PRINTS" id="PR00042">
    <property type="entry name" value="LEUZIPPRFOS"/>
</dbReference>
<gene>
    <name evidence="8" type="primary">SKO1_2</name>
    <name evidence="8" type="ORF">V5O48_012564</name>
</gene>
<feature type="compositionally biased region" description="Acidic residues" evidence="6">
    <location>
        <begin position="59"/>
        <end position="72"/>
    </location>
</feature>
<evidence type="ECO:0000313" key="8">
    <source>
        <dbReference type="EMBL" id="KAL0569399.1"/>
    </source>
</evidence>
<keyword evidence="5" id="KW-0175">Coiled coil</keyword>
<dbReference type="SUPFAM" id="SSF57959">
    <property type="entry name" value="Leucine zipper domain"/>
    <property type="match status" value="1"/>
</dbReference>
<dbReference type="CDD" id="cd14687">
    <property type="entry name" value="bZIP_ATF2"/>
    <property type="match status" value="1"/>
</dbReference>
<keyword evidence="2" id="KW-0805">Transcription regulation</keyword>
<name>A0ABR3F322_9AGAR</name>
<dbReference type="InterPro" id="IPR046347">
    <property type="entry name" value="bZIP_sf"/>
</dbReference>
<sequence>MRRLCSKRLVQVEEVVLLLSTKRKNSEIQPPPPVSAPPIIRKRTWSSTNNGQARSVDSDMGDDDDDDADGDSDLGKLAPLPSMNGETKKPETKEKRKNFLEQNRQAALKCRQRKKEWLQKLQANVEKLTTENGRLTSAFVA</sequence>
<feature type="region of interest" description="Disordered" evidence="6">
    <location>
        <begin position="23"/>
        <end position="102"/>
    </location>
</feature>
<keyword evidence="9" id="KW-1185">Reference proteome</keyword>
<dbReference type="InterPro" id="IPR004827">
    <property type="entry name" value="bZIP"/>
</dbReference>
<evidence type="ECO:0000256" key="4">
    <source>
        <dbReference type="ARBA" id="ARBA00023242"/>
    </source>
</evidence>
<dbReference type="Proteomes" id="UP001465976">
    <property type="component" value="Unassembled WGS sequence"/>
</dbReference>
<evidence type="ECO:0000256" key="5">
    <source>
        <dbReference type="SAM" id="Coils"/>
    </source>
</evidence>
<evidence type="ECO:0000256" key="2">
    <source>
        <dbReference type="ARBA" id="ARBA00023015"/>
    </source>
</evidence>
<dbReference type="SMART" id="SM00338">
    <property type="entry name" value="BRLZ"/>
    <property type="match status" value="1"/>
</dbReference>
<evidence type="ECO:0000259" key="7">
    <source>
        <dbReference type="PROSITE" id="PS50217"/>
    </source>
</evidence>
<comment type="caution">
    <text evidence="8">The sequence shown here is derived from an EMBL/GenBank/DDBJ whole genome shotgun (WGS) entry which is preliminary data.</text>
</comment>
<keyword evidence="3" id="KW-0804">Transcription</keyword>
<feature type="coiled-coil region" evidence="5">
    <location>
        <begin position="111"/>
        <end position="138"/>
    </location>
</feature>
<feature type="compositionally biased region" description="Basic and acidic residues" evidence="6">
    <location>
        <begin position="86"/>
        <end position="99"/>
    </location>
</feature>
<evidence type="ECO:0000256" key="1">
    <source>
        <dbReference type="ARBA" id="ARBA00004123"/>
    </source>
</evidence>
<comment type="subcellular location">
    <subcellularLocation>
        <location evidence="1">Nucleus</location>
    </subcellularLocation>
</comment>
<dbReference type="Gene3D" id="1.20.5.170">
    <property type="match status" value="1"/>
</dbReference>
<dbReference type="EMBL" id="JBAHYK010001127">
    <property type="protein sequence ID" value="KAL0569399.1"/>
    <property type="molecule type" value="Genomic_DNA"/>
</dbReference>
<proteinExistence type="predicted"/>